<reference evidence="1" key="1">
    <citation type="journal article" date="2014" name="Nat. Commun.">
        <title>The emerging biofuel crop Camelina sativa retains a highly undifferentiated hexaploid genome structure.</title>
        <authorList>
            <person name="Kagale S."/>
            <person name="Koh C."/>
            <person name="Nixon J."/>
            <person name="Bollina V."/>
            <person name="Clarke W.E."/>
            <person name="Tuteja R."/>
            <person name="Spillane C."/>
            <person name="Robinson S.J."/>
            <person name="Links M.G."/>
            <person name="Clarke C."/>
            <person name="Higgins E.E."/>
            <person name="Huebert T."/>
            <person name="Sharpe A.G."/>
            <person name="Parkin I.A."/>
        </authorList>
    </citation>
    <scope>NUCLEOTIDE SEQUENCE [LARGE SCALE GENOMIC DNA]</scope>
    <source>
        <strain evidence="1">cv. DH55</strain>
    </source>
</reference>
<dbReference type="GeneID" id="104753937"/>
<protein>
    <submittedName>
        <fullName evidence="2">Uncharacterized protein LOC104753937</fullName>
    </submittedName>
</protein>
<dbReference type="InterPro" id="IPR006912">
    <property type="entry name" value="Harbinger_derived_prot"/>
</dbReference>
<dbReference type="Pfam" id="PF04827">
    <property type="entry name" value="Plant_tran"/>
    <property type="match status" value="2"/>
</dbReference>
<dbReference type="PANTHER" id="PTHR47150:SF5">
    <property type="entry name" value="OS07G0546750 PROTEIN"/>
    <property type="match status" value="1"/>
</dbReference>
<proteinExistence type="predicted"/>
<organism evidence="1 2">
    <name type="scientific">Camelina sativa</name>
    <name type="common">False flax</name>
    <name type="synonym">Myagrum sativum</name>
    <dbReference type="NCBI Taxonomy" id="90675"/>
    <lineage>
        <taxon>Eukaryota</taxon>
        <taxon>Viridiplantae</taxon>
        <taxon>Streptophyta</taxon>
        <taxon>Embryophyta</taxon>
        <taxon>Tracheophyta</taxon>
        <taxon>Spermatophyta</taxon>
        <taxon>Magnoliopsida</taxon>
        <taxon>eudicotyledons</taxon>
        <taxon>Gunneridae</taxon>
        <taxon>Pentapetalae</taxon>
        <taxon>rosids</taxon>
        <taxon>malvids</taxon>
        <taxon>Brassicales</taxon>
        <taxon>Brassicaceae</taxon>
        <taxon>Camelineae</taxon>
        <taxon>Camelina</taxon>
    </lineage>
</organism>
<sequence>MDSWSSDEEVEKMVEEEVNNVVEEIQYHYTHPEVPPAPIVRRVHINRNREEGHIQLWNDYISDNPTYTHAMFRRRFRMNKPLFIRIVNTIENGVPYFTQKRDATGRLGLSALQKCTAAIRMMAIGCSADAVDEYLRLAEITAHKCLEKFVDGVINLFGDEYLRRPTSEDLQRLLNIGEHRGFPGMVGSIDYMHWEWKNCPTAWKGQYSRGSGKPTIVLEPVASQDLWIWHAFFGPPEGRAPRVTYIVNGRQYKMAYYLTDGIYPKWATFIQSITLPRGRKAKLFAQYQEACRKDVELEDERHDYNFYYPSEFYHGEGSGTSHVDLAYSTDMATNLNNMMGNRNDVQDTKMHDRLKKDLIEHIWQKFGAIQQ</sequence>
<dbReference type="Proteomes" id="UP000694864">
    <property type="component" value="Chromosome 16"/>
</dbReference>
<name>A0ABM0WPX3_CAMSA</name>
<reference evidence="2" key="2">
    <citation type="submission" date="2025-08" db="UniProtKB">
        <authorList>
            <consortium name="RefSeq"/>
        </authorList>
    </citation>
    <scope>IDENTIFICATION</scope>
    <source>
        <tissue evidence="2">Leaf</tissue>
    </source>
</reference>
<dbReference type="PANTHER" id="PTHR47150">
    <property type="entry name" value="OS12G0169200 PROTEIN"/>
    <property type="match status" value="1"/>
</dbReference>
<evidence type="ECO:0000313" key="1">
    <source>
        <dbReference type="Proteomes" id="UP000694864"/>
    </source>
</evidence>
<keyword evidence="1" id="KW-1185">Reference proteome</keyword>
<gene>
    <name evidence="2" type="primary">LOC104753937</name>
</gene>
<evidence type="ECO:0000313" key="2">
    <source>
        <dbReference type="RefSeq" id="XP_010474418.1"/>
    </source>
</evidence>
<dbReference type="RefSeq" id="XP_010474418.1">
    <property type="nucleotide sequence ID" value="XM_010476116.1"/>
</dbReference>
<accession>A0ABM0WPX3</accession>